<evidence type="ECO:0000256" key="2">
    <source>
        <dbReference type="ARBA" id="ARBA00023157"/>
    </source>
</evidence>
<dbReference type="InterPro" id="IPR007110">
    <property type="entry name" value="Ig-like_dom"/>
</dbReference>
<feature type="chain" id="PRO_5041311232" description="Ig-like domain-containing protein" evidence="4">
    <location>
        <begin position="20"/>
        <end position="293"/>
    </location>
</feature>
<dbReference type="SMART" id="SM00409">
    <property type="entry name" value="IG"/>
    <property type="match status" value="2"/>
</dbReference>
<dbReference type="InterPro" id="IPR013106">
    <property type="entry name" value="Ig_V-set"/>
</dbReference>
<comment type="caution">
    <text evidence="6">The sequence shown here is derived from an EMBL/GenBank/DDBJ whole genome shotgun (WGS) entry which is preliminary data.</text>
</comment>
<dbReference type="InterPro" id="IPR003599">
    <property type="entry name" value="Ig_sub"/>
</dbReference>
<organism evidence="6 7">
    <name type="scientific">Cnephaeus nilssonii</name>
    <name type="common">Northern bat</name>
    <name type="synonym">Eptesicus nilssonii</name>
    <dbReference type="NCBI Taxonomy" id="3371016"/>
    <lineage>
        <taxon>Eukaryota</taxon>
        <taxon>Metazoa</taxon>
        <taxon>Chordata</taxon>
        <taxon>Craniata</taxon>
        <taxon>Vertebrata</taxon>
        <taxon>Euteleostomi</taxon>
        <taxon>Mammalia</taxon>
        <taxon>Eutheria</taxon>
        <taxon>Laurasiatheria</taxon>
        <taxon>Chiroptera</taxon>
        <taxon>Yangochiroptera</taxon>
        <taxon>Vespertilionidae</taxon>
        <taxon>Cnephaeus</taxon>
    </lineage>
</organism>
<feature type="domain" description="Ig-like" evidence="5">
    <location>
        <begin position="141"/>
        <end position="231"/>
    </location>
</feature>
<dbReference type="Gene3D" id="2.60.40.10">
    <property type="entry name" value="Immunoglobulins"/>
    <property type="match status" value="2"/>
</dbReference>
<dbReference type="PROSITE" id="PS50835">
    <property type="entry name" value="IG_LIKE"/>
    <property type="match status" value="2"/>
</dbReference>
<keyword evidence="7" id="KW-1185">Reference proteome</keyword>
<dbReference type="SUPFAM" id="SSF48726">
    <property type="entry name" value="Immunoglobulin"/>
    <property type="match status" value="2"/>
</dbReference>
<evidence type="ECO:0000313" key="6">
    <source>
        <dbReference type="EMBL" id="KAK1328327.1"/>
    </source>
</evidence>
<dbReference type="Pfam" id="PF07686">
    <property type="entry name" value="V-set"/>
    <property type="match status" value="2"/>
</dbReference>
<dbReference type="EMBL" id="JAULJE010000023">
    <property type="protein sequence ID" value="KAK1328327.1"/>
    <property type="molecule type" value="Genomic_DNA"/>
</dbReference>
<dbReference type="InterPro" id="IPR050150">
    <property type="entry name" value="IgV_Light_Chain"/>
</dbReference>
<dbReference type="AlphaFoldDB" id="A0AA40HBP7"/>
<keyword evidence="2" id="KW-1015">Disulfide bond</keyword>
<dbReference type="Proteomes" id="UP001177744">
    <property type="component" value="Unassembled WGS sequence"/>
</dbReference>
<evidence type="ECO:0000256" key="1">
    <source>
        <dbReference type="ARBA" id="ARBA00022729"/>
    </source>
</evidence>
<dbReference type="InterPro" id="IPR036179">
    <property type="entry name" value="Ig-like_dom_sf"/>
</dbReference>
<sequence>MAWTPLLLALLSHCTGSLSQPVLTQPPSLTASPGASASLPCTLSSGAVVAGYHIVWYQQNPGSPPRYLLRFKSDSDKHQGSGVPSRFSGSKDTSANVGLLLISGLQPEDEADYYCATYHGNSGTHTAAQGHGEVSLKPSGPGVRAGLTQEASLSGSLGQKVTLTCKGDSNNVGARNVGWYQQVTGGAPKTVMLGSSRPSGIPDRFSGSKSGNTASLDITGLQPEDEAIYFCASWDYGISNHTVLHPNGELRQKPALVPLIAHERRETEAVAVAEPTVSHSECHSGHRLALLFY</sequence>
<keyword evidence="1 4" id="KW-0732">Signal</keyword>
<evidence type="ECO:0000256" key="4">
    <source>
        <dbReference type="SAM" id="SignalP"/>
    </source>
</evidence>
<evidence type="ECO:0000313" key="7">
    <source>
        <dbReference type="Proteomes" id="UP001177744"/>
    </source>
</evidence>
<dbReference type="SMART" id="SM00406">
    <property type="entry name" value="IGv"/>
    <property type="match status" value="2"/>
</dbReference>
<dbReference type="InterPro" id="IPR013783">
    <property type="entry name" value="Ig-like_fold"/>
</dbReference>
<feature type="domain" description="Ig-like" evidence="5">
    <location>
        <begin position="21"/>
        <end position="135"/>
    </location>
</feature>
<protein>
    <recommendedName>
        <fullName evidence="5">Ig-like domain-containing protein</fullName>
    </recommendedName>
</protein>
<dbReference type="PANTHER" id="PTHR23267">
    <property type="entry name" value="IMMUNOGLOBULIN LIGHT CHAIN"/>
    <property type="match status" value="1"/>
</dbReference>
<evidence type="ECO:0000259" key="5">
    <source>
        <dbReference type="PROSITE" id="PS50835"/>
    </source>
</evidence>
<name>A0AA40HBP7_CNENI</name>
<evidence type="ECO:0000256" key="3">
    <source>
        <dbReference type="ARBA" id="ARBA00023319"/>
    </source>
</evidence>
<dbReference type="FunFam" id="2.60.40.10:FF:000721">
    <property type="entry name" value="Immunoglobulin lambda variable 5-45"/>
    <property type="match status" value="1"/>
</dbReference>
<feature type="signal peptide" evidence="4">
    <location>
        <begin position="1"/>
        <end position="19"/>
    </location>
</feature>
<gene>
    <name evidence="6" type="ORF">QTO34_011900</name>
</gene>
<reference evidence="6" key="1">
    <citation type="submission" date="2023-06" db="EMBL/GenBank/DDBJ databases">
        <title>Reference genome for the Northern bat (Eptesicus nilssonii), a most northern bat species.</title>
        <authorList>
            <person name="Laine V.N."/>
            <person name="Pulliainen A.T."/>
            <person name="Lilley T.M."/>
        </authorList>
    </citation>
    <scope>NUCLEOTIDE SEQUENCE</scope>
    <source>
        <strain evidence="6">BLF_Eptnil</strain>
        <tissue evidence="6">Kidney</tissue>
    </source>
</reference>
<keyword evidence="3" id="KW-0393">Immunoglobulin domain</keyword>
<accession>A0AA40HBP7</accession>
<proteinExistence type="predicted"/>